<sequence length="59" mass="6779">MLNEKNAEIQGFRLLDDRYSENGLFIEHLTYSYTISFARISCLYCVSHVPARGVHNDIG</sequence>
<organism evidence="1 2">
    <name type="scientific">Clostridium innocuum</name>
    <dbReference type="NCBI Taxonomy" id="1522"/>
    <lineage>
        <taxon>Bacteria</taxon>
        <taxon>Bacillati</taxon>
        <taxon>Bacillota</taxon>
        <taxon>Clostridia</taxon>
        <taxon>Eubacteriales</taxon>
        <taxon>Clostridiaceae</taxon>
        <taxon>Clostridium</taxon>
    </lineage>
</organism>
<proteinExistence type="predicted"/>
<gene>
    <name evidence="1" type="ORF">DXA38_13070</name>
</gene>
<evidence type="ECO:0000313" key="1">
    <source>
        <dbReference type="EMBL" id="RGC14619.1"/>
    </source>
</evidence>
<reference evidence="1 2" key="1">
    <citation type="submission" date="2018-08" db="EMBL/GenBank/DDBJ databases">
        <title>A genome reference for cultivated species of the human gut microbiota.</title>
        <authorList>
            <person name="Zou Y."/>
            <person name="Xue W."/>
            <person name="Luo G."/>
        </authorList>
    </citation>
    <scope>NUCLEOTIDE SEQUENCE [LARGE SCALE GENOMIC DNA]</scope>
    <source>
        <strain evidence="1 2">OF01-2LB</strain>
    </source>
</reference>
<dbReference type="AlphaFoldDB" id="A0A3E2VV21"/>
<dbReference type="Proteomes" id="UP000260025">
    <property type="component" value="Unassembled WGS sequence"/>
</dbReference>
<protein>
    <submittedName>
        <fullName evidence="1">Uncharacterized protein</fullName>
    </submittedName>
</protein>
<name>A0A3E2VV21_CLOIN</name>
<accession>A0A3E2VV21</accession>
<comment type="caution">
    <text evidence="1">The sequence shown here is derived from an EMBL/GenBank/DDBJ whole genome shotgun (WGS) entry which is preliminary data.</text>
</comment>
<dbReference type="EMBL" id="QVEV01000019">
    <property type="protein sequence ID" value="RGC14619.1"/>
    <property type="molecule type" value="Genomic_DNA"/>
</dbReference>
<evidence type="ECO:0000313" key="2">
    <source>
        <dbReference type="Proteomes" id="UP000260025"/>
    </source>
</evidence>